<dbReference type="AlphaFoldDB" id="A0AAE1EE22"/>
<evidence type="ECO:0000313" key="2">
    <source>
        <dbReference type="EMBL" id="KAK3802543.1"/>
    </source>
</evidence>
<sequence>MQKISPSKGDLSVSSRDPRRAADNGRPRSQIVMMSHSTHCSDEEPCNHVPHSCFIVPHRCYRSRALIFSILHPLWLSPLLWSVGRVGHGVEIKPQVECFHLQNYVSGYMTRYLRFYQNS</sequence>
<feature type="region of interest" description="Disordered" evidence="1">
    <location>
        <begin position="1"/>
        <end position="29"/>
    </location>
</feature>
<protein>
    <submittedName>
        <fullName evidence="2">Uncharacterized protein</fullName>
    </submittedName>
</protein>
<name>A0AAE1EE22_9GAST</name>
<gene>
    <name evidence="2" type="ORF">RRG08_033202</name>
</gene>
<dbReference type="Proteomes" id="UP001283361">
    <property type="component" value="Unassembled WGS sequence"/>
</dbReference>
<proteinExistence type="predicted"/>
<feature type="compositionally biased region" description="Basic and acidic residues" evidence="1">
    <location>
        <begin position="16"/>
        <end position="26"/>
    </location>
</feature>
<evidence type="ECO:0000313" key="3">
    <source>
        <dbReference type="Proteomes" id="UP001283361"/>
    </source>
</evidence>
<evidence type="ECO:0000256" key="1">
    <source>
        <dbReference type="SAM" id="MobiDB-lite"/>
    </source>
</evidence>
<comment type="caution">
    <text evidence="2">The sequence shown here is derived from an EMBL/GenBank/DDBJ whole genome shotgun (WGS) entry which is preliminary data.</text>
</comment>
<organism evidence="2 3">
    <name type="scientific">Elysia crispata</name>
    <name type="common">lettuce slug</name>
    <dbReference type="NCBI Taxonomy" id="231223"/>
    <lineage>
        <taxon>Eukaryota</taxon>
        <taxon>Metazoa</taxon>
        <taxon>Spiralia</taxon>
        <taxon>Lophotrochozoa</taxon>
        <taxon>Mollusca</taxon>
        <taxon>Gastropoda</taxon>
        <taxon>Heterobranchia</taxon>
        <taxon>Euthyneura</taxon>
        <taxon>Panpulmonata</taxon>
        <taxon>Sacoglossa</taxon>
        <taxon>Placobranchoidea</taxon>
        <taxon>Plakobranchidae</taxon>
        <taxon>Elysia</taxon>
    </lineage>
</organism>
<reference evidence="2" key="1">
    <citation type="journal article" date="2023" name="G3 (Bethesda)">
        <title>A reference genome for the long-term kleptoplast-retaining sea slug Elysia crispata morphotype clarki.</title>
        <authorList>
            <person name="Eastman K.E."/>
            <person name="Pendleton A.L."/>
            <person name="Shaikh M.A."/>
            <person name="Suttiyut T."/>
            <person name="Ogas R."/>
            <person name="Tomko P."/>
            <person name="Gavelis G."/>
            <person name="Widhalm J.R."/>
            <person name="Wisecaver J.H."/>
        </authorList>
    </citation>
    <scope>NUCLEOTIDE SEQUENCE</scope>
    <source>
        <strain evidence="2">ECLA1</strain>
    </source>
</reference>
<accession>A0AAE1EE22</accession>
<keyword evidence="3" id="KW-1185">Reference proteome</keyword>
<dbReference type="EMBL" id="JAWDGP010000228">
    <property type="protein sequence ID" value="KAK3802543.1"/>
    <property type="molecule type" value="Genomic_DNA"/>
</dbReference>